<keyword evidence="13" id="KW-0547">Nucleotide-binding</keyword>
<evidence type="ECO:0000256" key="2">
    <source>
        <dbReference type="ARBA" id="ARBA00022555"/>
    </source>
</evidence>
<dbReference type="GO" id="GO:0050660">
    <property type="term" value="F:flavin adenine dinucleotide binding"/>
    <property type="evidence" value="ECO:0007669"/>
    <property type="project" value="InterPro"/>
</dbReference>
<comment type="cofactor">
    <cofactor evidence="11 13">
        <name>FMN</name>
        <dbReference type="ChEBI" id="CHEBI:58210"/>
    </cofactor>
</comment>
<dbReference type="NCBIfam" id="TIGR00737">
    <property type="entry name" value="nifR3_yhdG"/>
    <property type="match status" value="1"/>
</dbReference>
<keyword evidence="3 11" id="KW-0285">Flavoprotein</keyword>
<keyword evidence="2" id="KW-0820">tRNA-binding</keyword>
<keyword evidence="6" id="KW-0521">NADP</keyword>
<comment type="catalytic activity">
    <reaction evidence="10">
        <text>a 5,6-dihydrouridine in tRNA + NAD(+) = a uridine in tRNA + NADH + H(+)</text>
        <dbReference type="Rhea" id="RHEA:54452"/>
        <dbReference type="Rhea" id="RHEA-COMP:13339"/>
        <dbReference type="Rhea" id="RHEA-COMP:13887"/>
        <dbReference type="ChEBI" id="CHEBI:15378"/>
        <dbReference type="ChEBI" id="CHEBI:57540"/>
        <dbReference type="ChEBI" id="CHEBI:57945"/>
        <dbReference type="ChEBI" id="CHEBI:65315"/>
        <dbReference type="ChEBI" id="CHEBI:74443"/>
    </reaction>
</comment>
<comment type="catalytic activity">
    <reaction evidence="9">
        <text>a 5,6-dihydrouridine in tRNA + NADP(+) = a uridine in tRNA + NADPH + H(+)</text>
        <dbReference type="Rhea" id="RHEA:23624"/>
        <dbReference type="Rhea" id="RHEA-COMP:13339"/>
        <dbReference type="Rhea" id="RHEA-COMP:13887"/>
        <dbReference type="ChEBI" id="CHEBI:15378"/>
        <dbReference type="ChEBI" id="CHEBI:57783"/>
        <dbReference type="ChEBI" id="CHEBI:58349"/>
        <dbReference type="ChEBI" id="CHEBI:65315"/>
        <dbReference type="ChEBI" id="CHEBI:74443"/>
    </reaction>
</comment>
<evidence type="ECO:0000256" key="13">
    <source>
        <dbReference type="PIRSR" id="PIRSR006621-2"/>
    </source>
</evidence>
<keyword evidence="7" id="KW-0694">RNA-binding</keyword>
<comment type="similarity">
    <text evidence="11">Belongs to the dus family.</text>
</comment>
<evidence type="ECO:0000256" key="6">
    <source>
        <dbReference type="ARBA" id="ARBA00022857"/>
    </source>
</evidence>
<dbReference type="GO" id="GO:0017150">
    <property type="term" value="F:tRNA dihydrouridine synthase activity"/>
    <property type="evidence" value="ECO:0007669"/>
    <property type="project" value="InterPro"/>
</dbReference>
<feature type="active site" description="Proton donor" evidence="12">
    <location>
        <position position="104"/>
    </location>
</feature>
<name>A0A380MMP9_9GAMM</name>
<evidence type="ECO:0000313" key="15">
    <source>
        <dbReference type="EMBL" id="SUO93890.1"/>
    </source>
</evidence>
<proteinExistence type="inferred from homology"/>
<organism evidence="15 16">
    <name type="scientific">Suttonella ornithocola</name>
    <dbReference type="NCBI Taxonomy" id="279832"/>
    <lineage>
        <taxon>Bacteria</taxon>
        <taxon>Pseudomonadati</taxon>
        <taxon>Pseudomonadota</taxon>
        <taxon>Gammaproteobacteria</taxon>
        <taxon>Cardiobacteriales</taxon>
        <taxon>Cardiobacteriaceae</taxon>
        <taxon>Suttonella</taxon>
    </lineage>
</organism>
<protein>
    <recommendedName>
        <fullName evidence="11">tRNA-dihydrouridine synthase</fullName>
        <ecNumber evidence="11">1.3.1.-</ecNumber>
    </recommendedName>
</protein>
<dbReference type="Gene3D" id="1.10.1200.80">
    <property type="entry name" value="Putative flavin oxidoreducatase, domain 2"/>
    <property type="match status" value="1"/>
</dbReference>
<feature type="binding site" evidence="13">
    <location>
        <begin position="19"/>
        <end position="21"/>
    </location>
    <ligand>
        <name>FMN</name>
        <dbReference type="ChEBI" id="CHEBI:58210"/>
    </ligand>
</feature>
<accession>A0A380MMP9</accession>
<evidence type="ECO:0000256" key="5">
    <source>
        <dbReference type="ARBA" id="ARBA00022694"/>
    </source>
</evidence>
<dbReference type="PANTHER" id="PTHR45846:SF1">
    <property type="entry name" value="TRNA-DIHYDROURIDINE(47) SYNTHASE [NAD(P)(+)]-LIKE"/>
    <property type="match status" value="1"/>
</dbReference>
<evidence type="ECO:0000256" key="1">
    <source>
        <dbReference type="ARBA" id="ARBA00002790"/>
    </source>
</evidence>
<feature type="domain" description="DUS-like FMN-binding" evidence="14">
    <location>
        <begin position="17"/>
        <end position="316"/>
    </location>
</feature>
<dbReference type="InterPro" id="IPR035587">
    <property type="entry name" value="DUS-like_FMN-bd"/>
</dbReference>
<dbReference type="InterPro" id="IPR004652">
    <property type="entry name" value="DusB-like"/>
</dbReference>
<keyword evidence="4 11" id="KW-0288">FMN</keyword>
<dbReference type="AlphaFoldDB" id="A0A380MMP9"/>
<sequence>MMLKLGKFTYTEPVVALAPMAGISDLPFRRICQRLGSHYTVAEMVSARPELLSTEESQTRLQFDDNPNFPKIVQLVGGDARLMAEAAQLMQAKGADVIDINMGCPAKKVGKQNASSALLADLKQVEKILQTTVNAVKIPVTLKTRIGFNDEQINLQTVGKIAEDSGIAAIAVHGRTRAQRFQGQAKFEEIGELKAKSHIPVLANGDLTNAEQIKNLIKKYGFDGVLIGRAAQGNPWIFSEIRRALNSKESIARSDPYQAMIEHITALHALYPAPHSGLCARKHLHWYLKNEPLYPNWKEKINGSKTLEEQIEILQNISVNRDLFFQEKIIF</sequence>
<evidence type="ECO:0000313" key="16">
    <source>
        <dbReference type="Proteomes" id="UP000254601"/>
    </source>
</evidence>
<comment type="function">
    <text evidence="1 11">Catalyzes the synthesis of 5,6-dihydrouridine (D), a modified base found in the D-loop of most tRNAs, via the reduction of the C5-C6 double bond in target uridines.</text>
</comment>
<evidence type="ECO:0000256" key="8">
    <source>
        <dbReference type="ARBA" id="ARBA00023002"/>
    </source>
</evidence>
<dbReference type="PIRSF" id="PIRSF006621">
    <property type="entry name" value="Dus"/>
    <property type="match status" value="1"/>
</dbReference>
<reference evidence="15 16" key="1">
    <citation type="submission" date="2018-06" db="EMBL/GenBank/DDBJ databases">
        <authorList>
            <consortium name="Pathogen Informatics"/>
            <person name="Doyle S."/>
        </authorList>
    </citation>
    <scope>NUCLEOTIDE SEQUENCE [LARGE SCALE GENOMIC DNA]</scope>
    <source>
        <strain evidence="15 16">NCTC13337</strain>
    </source>
</reference>
<evidence type="ECO:0000256" key="9">
    <source>
        <dbReference type="ARBA" id="ARBA00048205"/>
    </source>
</evidence>
<dbReference type="PANTHER" id="PTHR45846">
    <property type="entry name" value="TRNA-DIHYDROURIDINE(47) SYNTHASE [NAD(P)(+)]-LIKE"/>
    <property type="match status" value="1"/>
</dbReference>
<evidence type="ECO:0000259" key="14">
    <source>
        <dbReference type="Pfam" id="PF01207"/>
    </source>
</evidence>
<evidence type="ECO:0000256" key="10">
    <source>
        <dbReference type="ARBA" id="ARBA00048802"/>
    </source>
</evidence>
<dbReference type="EC" id="1.3.1.-" evidence="11"/>
<keyword evidence="8 11" id="KW-0560">Oxidoreductase</keyword>
<feature type="binding site" evidence="13">
    <location>
        <begin position="228"/>
        <end position="229"/>
    </location>
    <ligand>
        <name>FMN</name>
        <dbReference type="ChEBI" id="CHEBI:58210"/>
    </ligand>
</feature>
<dbReference type="InterPro" id="IPR001269">
    <property type="entry name" value="DUS_fam"/>
</dbReference>
<dbReference type="CDD" id="cd02801">
    <property type="entry name" value="DUS_like_FMN"/>
    <property type="match status" value="1"/>
</dbReference>
<evidence type="ECO:0000256" key="7">
    <source>
        <dbReference type="ARBA" id="ARBA00022884"/>
    </source>
</evidence>
<dbReference type="Pfam" id="PF01207">
    <property type="entry name" value="Dus"/>
    <property type="match status" value="1"/>
</dbReference>
<keyword evidence="5 11" id="KW-0819">tRNA processing</keyword>
<gene>
    <name evidence="15" type="primary">dus_1</name>
    <name evidence="15" type="ORF">NCTC13337_00452</name>
</gene>
<evidence type="ECO:0000256" key="11">
    <source>
        <dbReference type="PIRNR" id="PIRNR006621"/>
    </source>
</evidence>
<dbReference type="EMBL" id="UHIC01000001">
    <property type="protein sequence ID" value="SUO93890.1"/>
    <property type="molecule type" value="Genomic_DNA"/>
</dbReference>
<keyword evidence="16" id="KW-1185">Reference proteome</keyword>
<dbReference type="GO" id="GO:0000049">
    <property type="term" value="F:tRNA binding"/>
    <property type="evidence" value="ECO:0007669"/>
    <property type="project" value="UniProtKB-KW"/>
</dbReference>
<feature type="binding site" evidence="13">
    <location>
        <position position="173"/>
    </location>
    <ligand>
        <name>FMN</name>
        <dbReference type="ChEBI" id="CHEBI:58210"/>
    </ligand>
</feature>
<dbReference type="InterPro" id="IPR024036">
    <property type="entry name" value="tRNA-dHydroUridine_Synthase_C"/>
</dbReference>
<evidence type="ECO:0000256" key="12">
    <source>
        <dbReference type="PIRSR" id="PIRSR006621-1"/>
    </source>
</evidence>
<feature type="binding site" evidence="13">
    <location>
        <position position="74"/>
    </location>
    <ligand>
        <name>FMN</name>
        <dbReference type="ChEBI" id="CHEBI:58210"/>
    </ligand>
</feature>
<dbReference type="Gene3D" id="3.20.20.70">
    <property type="entry name" value="Aldolase class I"/>
    <property type="match status" value="1"/>
</dbReference>
<evidence type="ECO:0000256" key="4">
    <source>
        <dbReference type="ARBA" id="ARBA00022643"/>
    </source>
</evidence>
<dbReference type="Proteomes" id="UP000254601">
    <property type="component" value="Unassembled WGS sequence"/>
</dbReference>
<feature type="binding site" evidence="13">
    <location>
        <position position="143"/>
    </location>
    <ligand>
        <name>FMN</name>
        <dbReference type="ChEBI" id="CHEBI:58210"/>
    </ligand>
</feature>
<dbReference type="SUPFAM" id="SSF51395">
    <property type="entry name" value="FMN-linked oxidoreductases"/>
    <property type="match status" value="1"/>
</dbReference>
<dbReference type="InterPro" id="IPR013785">
    <property type="entry name" value="Aldolase_TIM"/>
</dbReference>
<evidence type="ECO:0000256" key="3">
    <source>
        <dbReference type="ARBA" id="ARBA00022630"/>
    </source>
</evidence>
<dbReference type="RefSeq" id="WP_245935946.1">
    <property type="nucleotide sequence ID" value="NZ_LWHB01000073.1"/>
</dbReference>